<dbReference type="VEuPathDB" id="FungiDB:BTJ68_09025"/>
<dbReference type="Pfam" id="PF13561">
    <property type="entry name" value="adh_short_C2"/>
    <property type="match status" value="1"/>
</dbReference>
<dbReference type="Proteomes" id="UP000280598">
    <property type="component" value="Unassembled WGS sequence"/>
</dbReference>
<keyword evidence="3" id="KW-0560">Oxidoreductase</keyword>
<dbReference type="PRINTS" id="PR00081">
    <property type="entry name" value="GDHRDH"/>
</dbReference>
<organism evidence="4 5">
    <name type="scientific">Hortaea werneckii</name>
    <name type="common">Black yeast</name>
    <name type="synonym">Cladosporium werneckii</name>
    <dbReference type="NCBI Taxonomy" id="91943"/>
    <lineage>
        <taxon>Eukaryota</taxon>
        <taxon>Fungi</taxon>
        <taxon>Dikarya</taxon>
        <taxon>Ascomycota</taxon>
        <taxon>Pezizomycotina</taxon>
        <taxon>Dothideomycetes</taxon>
        <taxon>Dothideomycetidae</taxon>
        <taxon>Mycosphaerellales</taxon>
        <taxon>Teratosphaeriaceae</taxon>
        <taxon>Hortaea</taxon>
    </lineage>
</organism>
<evidence type="ECO:0000256" key="2">
    <source>
        <dbReference type="ARBA" id="ARBA00022857"/>
    </source>
</evidence>
<sequence>MSLAAGKKVALITGGSQGIGAATARVLACKGYRVAIYFSRNSEKAEALVRDLGDENAICIKADASKIPEIERMVAETVQKYGQINAVITAAARLGLQELTDTTEVGFDDLFALNVKGPFFLAQKAIPHMPPGSHIVMMSSTQCHASTVTPPYLLYNMTKGAVEQMTRVLAKDLGRKGINVNAVAPGPTATDMFLTGKTPQALEMLSGLNPHKRIAEPEEIAEVIAFLTEGRWVNGQVVRANGGMA</sequence>
<evidence type="ECO:0008006" key="6">
    <source>
        <dbReference type="Google" id="ProtNLM"/>
    </source>
</evidence>
<proteinExistence type="inferred from homology"/>
<dbReference type="PANTHER" id="PTHR48107:SF7">
    <property type="entry name" value="RE15974P"/>
    <property type="match status" value="1"/>
</dbReference>
<dbReference type="GO" id="GO:0016614">
    <property type="term" value="F:oxidoreductase activity, acting on CH-OH group of donors"/>
    <property type="evidence" value="ECO:0007669"/>
    <property type="project" value="UniProtKB-ARBA"/>
</dbReference>
<protein>
    <recommendedName>
        <fullName evidence="6">NAD(P)-binding protein</fullName>
    </recommendedName>
</protein>
<dbReference type="InterPro" id="IPR036291">
    <property type="entry name" value="NAD(P)-bd_dom_sf"/>
</dbReference>
<accession>A0A3M7HC85</accession>
<dbReference type="AlphaFoldDB" id="A0A3M7HC85"/>
<dbReference type="FunFam" id="3.40.50.720:FF:000084">
    <property type="entry name" value="Short-chain dehydrogenase reductase"/>
    <property type="match status" value="1"/>
</dbReference>
<dbReference type="InterPro" id="IPR002347">
    <property type="entry name" value="SDR_fam"/>
</dbReference>
<evidence type="ECO:0000256" key="1">
    <source>
        <dbReference type="ARBA" id="ARBA00006484"/>
    </source>
</evidence>
<keyword evidence="2" id="KW-0521">NADP</keyword>
<dbReference type="EMBL" id="QWIS01000058">
    <property type="protein sequence ID" value="RMZ10970.1"/>
    <property type="molecule type" value="Genomic_DNA"/>
</dbReference>
<gene>
    <name evidence="4" type="ORF">D0860_03637</name>
</gene>
<evidence type="ECO:0000313" key="4">
    <source>
        <dbReference type="EMBL" id="RMZ10970.1"/>
    </source>
</evidence>
<reference evidence="4 5" key="1">
    <citation type="journal article" date="2018" name="BMC Genomics">
        <title>Genomic evidence for intraspecific hybridization in a clonal and extremely halotolerant yeast.</title>
        <authorList>
            <person name="Gostincar C."/>
            <person name="Stajich J.E."/>
            <person name="Zupancic J."/>
            <person name="Zalar P."/>
            <person name="Gunde-Cimerman N."/>
        </authorList>
    </citation>
    <scope>NUCLEOTIDE SEQUENCE [LARGE SCALE GENOMIC DNA]</scope>
    <source>
        <strain evidence="4 5">EXF-562</strain>
    </source>
</reference>
<evidence type="ECO:0000313" key="5">
    <source>
        <dbReference type="Proteomes" id="UP000280598"/>
    </source>
</evidence>
<dbReference type="Gene3D" id="3.40.50.720">
    <property type="entry name" value="NAD(P)-binding Rossmann-like Domain"/>
    <property type="match status" value="1"/>
</dbReference>
<dbReference type="SUPFAM" id="SSF51735">
    <property type="entry name" value="NAD(P)-binding Rossmann-fold domains"/>
    <property type="match status" value="1"/>
</dbReference>
<name>A0A3M7HC85_HORWE</name>
<dbReference type="PANTHER" id="PTHR48107">
    <property type="entry name" value="NADPH-DEPENDENT ALDEHYDE REDUCTASE-LIKE PROTEIN, CHLOROPLASTIC-RELATED"/>
    <property type="match status" value="1"/>
</dbReference>
<comment type="caution">
    <text evidence="4">The sequence shown here is derived from an EMBL/GenBank/DDBJ whole genome shotgun (WGS) entry which is preliminary data.</text>
</comment>
<evidence type="ECO:0000256" key="3">
    <source>
        <dbReference type="ARBA" id="ARBA00023002"/>
    </source>
</evidence>
<comment type="similarity">
    <text evidence="1">Belongs to the short-chain dehydrogenases/reductases (SDR) family.</text>
</comment>